<dbReference type="InterPro" id="IPR055346">
    <property type="entry name" value="Fe-S_cluster_assembly_SufBD"/>
</dbReference>
<comment type="similarity">
    <text evidence="1">Belongs to the iron-sulfur cluster assembly SufBD family.</text>
</comment>
<protein>
    <submittedName>
        <fullName evidence="4">FeS assembly protein SufD</fullName>
    </submittedName>
</protein>
<dbReference type="NCBIfam" id="TIGR01981">
    <property type="entry name" value="sufD"/>
    <property type="match status" value="1"/>
</dbReference>
<evidence type="ECO:0000259" key="3">
    <source>
        <dbReference type="Pfam" id="PF01458"/>
    </source>
</evidence>
<evidence type="ECO:0000313" key="4">
    <source>
        <dbReference type="EMBL" id="EPD30277.1"/>
    </source>
</evidence>
<evidence type="ECO:0000313" key="5">
    <source>
        <dbReference type="Proteomes" id="UP000014387"/>
    </source>
</evidence>
<sequence>MSNAMARAHSHGAGTQATYSSRADRPSSFNPADIPVPNGREEDWRFTPIKRIKSLFEESGYAEADLPVSVTAPSEVSVSVVDAKDFDLDRILAPGDRTAVVSWVRANSVNLIEIPKGKALSEPVFINISNDDETPRSQRIYVRANEASEAVVVINHKGSGKLNQTVEIDAGDGAKLTVVSLQEWADTATHASNHRMRAGRDTQLRHVVVTLGGDLVRLSADTEFTSPRGNIEMFGLYFVDTGQHLEHRPFIAHTQPHCYSRVTYKGALQGDDAQAVWVGDCLIGANADGTDTYELNRNLVLSEGARADSVPNLEIENGEIEGAGHASATGRFDDEQLFYLMARGISERDARRLVVLGFFGELVNQIGVPSVQEHLMEAIEAELEQGGSMDKLVSR</sequence>
<name>A0A9W5VVU2_9ACTO</name>
<dbReference type="InterPro" id="IPR011542">
    <property type="entry name" value="SUF_FeS_clus_asmbl_SufD"/>
</dbReference>
<comment type="caution">
    <text evidence="4">The sequence shown here is derived from an EMBL/GenBank/DDBJ whole genome shotgun (WGS) entry which is preliminary data.</text>
</comment>
<accession>A0A9W5VVU2</accession>
<evidence type="ECO:0000256" key="1">
    <source>
        <dbReference type="ARBA" id="ARBA00043967"/>
    </source>
</evidence>
<proteinExistence type="inferred from homology"/>
<dbReference type="GO" id="GO:0016226">
    <property type="term" value="P:iron-sulfur cluster assembly"/>
    <property type="evidence" value="ECO:0007669"/>
    <property type="project" value="InterPro"/>
</dbReference>
<feature type="domain" description="SUF system FeS cluster assembly SufBD core" evidence="3">
    <location>
        <begin position="130"/>
        <end position="358"/>
    </location>
</feature>
<dbReference type="AlphaFoldDB" id="A0A9W5VVU2"/>
<evidence type="ECO:0000256" key="2">
    <source>
        <dbReference type="SAM" id="MobiDB-lite"/>
    </source>
</evidence>
<dbReference type="Proteomes" id="UP000014387">
    <property type="component" value="Unassembled WGS sequence"/>
</dbReference>
<dbReference type="PANTHER" id="PTHR43575">
    <property type="entry name" value="PROTEIN ABCI7, CHLOROPLASTIC"/>
    <property type="match status" value="1"/>
</dbReference>
<dbReference type="InterPro" id="IPR000825">
    <property type="entry name" value="SUF_FeS_clus_asmbl_SufBD_core"/>
</dbReference>
<dbReference type="EMBL" id="AGWN01000001">
    <property type="protein sequence ID" value="EPD30277.1"/>
    <property type="molecule type" value="Genomic_DNA"/>
</dbReference>
<keyword evidence="5" id="KW-1185">Reference proteome</keyword>
<dbReference type="Pfam" id="PF01458">
    <property type="entry name" value="SUFBD_core"/>
    <property type="match status" value="1"/>
</dbReference>
<gene>
    <name evidence="4" type="ORF">HMPREF9238_00014</name>
</gene>
<dbReference type="SUPFAM" id="SSF101960">
    <property type="entry name" value="Stabilizer of iron transporter SufD"/>
    <property type="match status" value="1"/>
</dbReference>
<reference evidence="4 5" key="1">
    <citation type="submission" date="2013-05" db="EMBL/GenBank/DDBJ databases">
        <title>The Genome Sequence of Actinomyces europaeus ACS-120-V-COL10B.</title>
        <authorList>
            <consortium name="The Broad Institute Genomics Platform"/>
            <person name="Earl A."/>
            <person name="Ward D."/>
            <person name="Feldgarden M."/>
            <person name="Gevers D."/>
            <person name="Saerens B."/>
            <person name="Vaneechoutte M."/>
            <person name="Walker B."/>
            <person name="Young S."/>
            <person name="Zeng Q."/>
            <person name="Gargeya S."/>
            <person name="Fitzgerald M."/>
            <person name="Haas B."/>
            <person name="Abouelleil A."/>
            <person name="Allen A.W."/>
            <person name="Alvarado L."/>
            <person name="Arachchi H.M."/>
            <person name="Berlin A.M."/>
            <person name="Chapman S.B."/>
            <person name="Gainer-Dewar J."/>
            <person name="Goldberg J."/>
            <person name="Griggs A."/>
            <person name="Gujja S."/>
            <person name="Hansen M."/>
            <person name="Howarth C."/>
            <person name="Imamovic A."/>
            <person name="Ireland A."/>
            <person name="Larimer J."/>
            <person name="McCowan C."/>
            <person name="Murphy C."/>
            <person name="Pearson M."/>
            <person name="Poon T.W."/>
            <person name="Priest M."/>
            <person name="Roberts A."/>
            <person name="Saif S."/>
            <person name="Shea T."/>
            <person name="Sisk P."/>
            <person name="Sykes S."/>
            <person name="Wortman J."/>
            <person name="Nusbaum C."/>
            <person name="Birren B."/>
        </authorList>
    </citation>
    <scope>NUCLEOTIDE SEQUENCE [LARGE SCALE GENOMIC DNA]</scope>
    <source>
        <strain evidence="4 5">ACS-120-V-Col10b</strain>
    </source>
</reference>
<organism evidence="4 5">
    <name type="scientific">Gleimia europaea ACS-120-V-Col10b</name>
    <dbReference type="NCBI Taxonomy" id="883069"/>
    <lineage>
        <taxon>Bacteria</taxon>
        <taxon>Bacillati</taxon>
        <taxon>Actinomycetota</taxon>
        <taxon>Actinomycetes</taxon>
        <taxon>Actinomycetales</taxon>
        <taxon>Actinomycetaceae</taxon>
        <taxon>Gleimia</taxon>
    </lineage>
</organism>
<dbReference type="InterPro" id="IPR037284">
    <property type="entry name" value="SUF_FeS_clus_asmbl_SufBD_sf"/>
</dbReference>
<dbReference type="PANTHER" id="PTHR43575:SF1">
    <property type="entry name" value="PROTEIN ABCI7, CHLOROPLASTIC"/>
    <property type="match status" value="1"/>
</dbReference>
<feature type="region of interest" description="Disordered" evidence="2">
    <location>
        <begin position="1"/>
        <end position="40"/>
    </location>
</feature>